<evidence type="ECO:0000256" key="6">
    <source>
        <dbReference type="ARBA" id="ARBA00022630"/>
    </source>
</evidence>
<keyword evidence="13 16" id="KW-0440">LIM domain</keyword>
<feature type="region of interest" description="Disordered" evidence="18">
    <location>
        <begin position="1387"/>
        <end position="1632"/>
    </location>
</feature>
<dbReference type="PANTHER" id="PTHR23167:SF54">
    <property type="entry name" value="[F-ACTIN]-MONOOXYGENASE MICAL"/>
    <property type="match status" value="1"/>
</dbReference>
<feature type="region of interest" description="Disordered" evidence="18">
    <location>
        <begin position="2207"/>
        <end position="2429"/>
    </location>
</feature>
<dbReference type="CDD" id="cd22198">
    <property type="entry name" value="CH_MICAL_EHBP-like"/>
    <property type="match status" value="1"/>
</dbReference>
<dbReference type="GO" id="GO:0071949">
    <property type="term" value="F:FAD binding"/>
    <property type="evidence" value="ECO:0007669"/>
    <property type="project" value="InterPro"/>
</dbReference>
<evidence type="ECO:0000256" key="4">
    <source>
        <dbReference type="ARBA" id="ARBA00012709"/>
    </source>
</evidence>
<dbReference type="GO" id="GO:0120501">
    <property type="term" value="F:F-actin monooxygenase activity"/>
    <property type="evidence" value="ECO:0007669"/>
    <property type="project" value="UniProtKB-EC"/>
</dbReference>
<evidence type="ECO:0000256" key="14">
    <source>
        <dbReference type="ARBA" id="ARBA00023203"/>
    </source>
</evidence>
<dbReference type="PRINTS" id="PR00420">
    <property type="entry name" value="RNGMNOXGNASE"/>
</dbReference>
<comment type="subcellular location">
    <subcellularLocation>
        <location evidence="2">Cytoplasm</location>
    </subcellularLocation>
</comment>
<feature type="compositionally biased region" description="Basic and acidic residues" evidence="18">
    <location>
        <begin position="1308"/>
        <end position="1317"/>
    </location>
</feature>
<feature type="region of interest" description="Disordered" evidence="18">
    <location>
        <begin position="686"/>
        <end position="742"/>
    </location>
</feature>
<proteinExistence type="inferred from homology"/>
<feature type="region of interest" description="Disordered" evidence="18">
    <location>
        <begin position="2482"/>
        <end position="2503"/>
    </location>
</feature>
<dbReference type="GO" id="GO:0005737">
    <property type="term" value="C:cytoplasm"/>
    <property type="evidence" value="ECO:0007669"/>
    <property type="project" value="UniProtKB-SubCell"/>
</dbReference>
<feature type="compositionally biased region" description="Basic residues" evidence="18">
    <location>
        <begin position="2341"/>
        <end position="2354"/>
    </location>
</feature>
<feature type="compositionally biased region" description="Acidic residues" evidence="18">
    <location>
        <begin position="1110"/>
        <end position="1155"/>
    </location>
</feature>
<name>A0A433TYS3_ELYCH</name>
<evidence type="ECO:0000256" key="5">
    <source>
        <dbReference type="ARBA" id="ARBA00022490"/>
    </source>
</evidence>
<evidence type="ECO:0000256" key="2">
    <source>
        <dbReference type="ARBA" id="ARBA00004496"/>
    </source>
</evidence>
<feature type="compositionally biased region" description="Polar residues" evidence="18">
    <location>
        <begin position="693"/>
        <end position="716"/>
    </location>
</feature>
<dbReference type="Gene3D" id="2.10.110.10">
    <property type="entry name" value="Cysteine Rich Protein"/>
    <property type="match status" value="1"/>
</dbReference>
<dbReference type="InterPro" id="IPR022735">
    <property type="entry name" value="bMERB_dom"/>
</dbReference>
<dbReference type="EC" id="1.14.13.225" evidence="4"/>
<feature type="compositionally biased region" description="Polar residues" evidence="18">
    <location>
        <begin position="1293"/>
        <end position="1303"/>
    </location>
</feature>
<feature type="compositionally biased region" description="Polar residues" evidence="18">
    <location>
        <begin position="1825"/>
        <end position="1849"/>
    </location>
</feature>
<feature type="compositionally biased region" description="Basic and acidic residues" evidence="18">
    <location>
        <begin position="1100"/>
        <end position="1109"/>
    </location>
</feature>
<feature type="compositionally biased region" description="Basic and acidic residues" evidence="18">
    <location>
        <begin position="2355"/>
        <end position="2367"/>
    </location>
</feature>
<reference evidence="22 23" key="1">
    <citation type="submission" date="2019-01" db="EMBL/GenBank/DDBJ databases">
        <title>A draft genome assembly of the solar-powered sea slug Elysia chlorotica.</title>
        <authorList>
            <person name="Cai H."/>
            <person name="Li Q."/>
            <person name="Fang X."/>
            <person name="Li J."/>
            <person name="Curtis N.E."/>
            <person name="Altenburger A."/>
            <person name="Shibata T."/>
            <person name="Feng M."/>
            <person name="Maeda T."/>
            <person name="Schwartz J.A."/>
            <person name="Shigenobu S."/>
            <person name="Lundholm N."/>
            <person name="Nishiyama T."/>
            <person name="Yang H."/>
            <person name="Hasebe M."/>
            <person name="Li S."/>
            <person name="Pierce S.K."/>
            <person name="Wang J."/>
        </authorList>
    </citation>
    <scope>NUCLEOTIDE SEQUENCE [LARGE SCALE GENOMIC DNA]</scope>
    <source>
        <strain evidence="22">EC2010</strain>
        <tissue evidence="22">Whole organism of an adult</tissue>
    </source>
</reference>
<feature type="compositionally biased region" description="Acidic residues" evidence="18">
    <location>
        <begin position="999"/>
        <end position="1017"/>
    </location>
</feature>
<sequence>MATEALNGHPHHFHIQAQVQNGQRAGLLKRAGDEARADTLGAGKSPPGMLAEAASREHVFDQFVTACTCKSILASFSQLLDVTGLRHADHATFYPRLKAELRGSWRAQSLWARLDKRWAHREYKAGLACANTKVLVIGAGPCGLRTAIECALLGAKTVLVEKRDRFSRNNVLHLWPFLITDLKGLGAKKFFGKFCAGAIDHISIRQLQCILMKVALLVGVEIHVNVSFDGLIEPPEDQTTGIGWRCKVTPGDHVLSEYIFDVLIGADGKRNTLPGFNRKEFRGKLAIAITANFINRNSQAEARVEEISGVAFIFNQKFFLDLKESTRIDLENIVYYKDDTHYFVMTAKKASLLEKGVLKEDHADTIALLDRKNVDQEALMSYAREAADFSTNYKLPSLDYANNHYGQADVAMFDFTSMFAAENASRFIVKNGHHLLMALVGDSLLEPFWPTGSGCARGFLGAFDTAWMIRGWAMGRPPLTVLAERESVYAVLSQTTPNYLHKNHTLYTIDPNSRYPNLNQKLIKPRQTVHLYEGGEITEDNLEEEDSSSAVAPPKKPRNAEVSSTDSYTLLRWCQRVLNTGKYRDVHVVDLTSSWRSGLALCALIHSFRPQLIDTTLLLESDVVENNRLAFQVAERELSIPPVMSAEDMAKRDIPDKLSMVSYLSQFYELFKHELLPSAMPLPVKAKRKSVSGKETSTMKQPKSPHSPNRRTSFLQKLSARLAKSKKRKEQEMNEASPLGSKKFKEKIEDSSVELTQFKKLPMEEIANRLQLDRGTDIKVNKTEERSGAVSVTAMADLLVAKFKSNQEQPPPEPIRRPKGQPSLLAASAASEFCTFCHKRVYLMERMSAEGAFFHRHCLKCDHCGVGLRLTNYTCDRDTKPVRFYCYRHALPEMRVRPARKRGIDDEEEAKENVPEMVLSEPLHTGYNNTFKSKSPRKAAATLSPLSLPVDVPDKPGKTPERIEFEISFDGAEEESEEEQFEHNLRASLSSDALLDGDSSSESDSEAFESGEEDPEVWENAVESLGLPPDQSGLPGSPLTLEKACEFVNSWRRHHSREDLASSGSEGDNAPSAGQGDPSGDRWWTRHQHARHGASSGYTRLERADARDEDRDEDEEDDDEEDECDDDDEEEEEEESSTEVEESESENESSSEEEDNHPTDIGRLKGRNCGATNSKTPMSPVARLSASKASFFSAAPTPVSLDPFSMFGLGKKGKEVEEEGKEEEKIEEEKEEEQKKKATSPDKKGTKVSEKGKKKNKPPRKIISSPDNEMVSYDNRMIVSPDNRSLSEVARPGSTSPKSTDVSESLEIDPRSPDLRSQRVAQTGSLAELREAFAADRWAEVEIDDQEEIIGHQEEPIEEESEYQYDRKSGSQSVESQLSLLAILSVDSHSSPSAPSFAETKKPQSILKRPSVDLGTTQEDLRSRLVQTETGSDDGDDERGEGEDGDDERGEGEDEDDMLEKTAVSQAMEQLLQDFDSKSPESVAKHRANNDTSDSGENEVFIEGRLSPSGLKTRKFRLKRQRRSSKVDQRRISKSGTSDSEAGRTDPTTTDNSQARSSMSRSPSVEVHLETAQPEAKVNQNLTCESGDDVKTMDKLNRVEENDENSEKEQTREVQDLSSHENLSGNENKVGDLGTGLSGLALDTGDDTLRHVLENVAAMPDLSDNSDIDDLVIANIDDKFVTSRRGSPKKKVKKLKAGKKKKDENVLGKTFDAGDEAHSSFSISTPSGSDSESVSSAVVDEFGDQALDVLPGDEDLRPDAEMMRDYTTTVSLALGESYSDAEEIVDIDKTLGLKVEASSLTPVSKAPPESVEKDSFSLCNSLTSEKAAGNESSATGNSSLYQTPNSSVNEPCDKNPDEPSFNQRPLPKPNLASAAPVPRPRKSLTSPVSPTFATPLSPAATKRDSSGSDIFVSPAENLPGAPLVNKISSLSSPPTSQSKPASLLSSSILTKPVPTNAVKDQPQRTSGQVTPTAAGAVSGSVTASRQVSTATEPVKKPQRKLPELPKLNVLSRQPIKPAGHLPQNQPVMCSSPKLPNKHSNTQAASSSRVAPATSSRPLPIPKIPKPSSSEPKRSNPVSANPSHPPMSSSSVTKNSKMGKPTFSDAPSFTKPLSKPVFKPPAKTKVPLDKTKLKLGSSSDKTESDVELDKKKKISADGITIPKSAEDDIPFADESEVEEQFYTPCAPERKAQPKFRISMENLQVHKRLLPNPPSMTGSGASSPAVLRPDQIREIRQAEMERVKHQARERARLKSDEELGLVGLGSASSTPTRGTLQQRQPLQLSTQPHQPGHQESASYDTASTSDILSDSDDARLREELSPPPEDAPQSNHHQGDPGNRADKKAKKKKKTKGRKGKKDDAKEVESEKKEKRRSLLSLILPVKSSEKGGKEFSSGNSTPKGSDDNLVDDLGKAKKQKSKVRSLEKKAKGKSVLARCDLDKTPTAETNSPDLAICSVFHSQATNRPTRGGFDADPHMRTVSLAPKASADEFSDSDESHVSFSTMQKRRDEDIDERLARRLRKIQVKQQRQAQQKRLRMAQEIQRQLEEVEVRQRELESRGIAVEKALRGDGPDEDVDEGALMSEWFTLVHEKNALLRYESELNVRAKELELEDRQARLELNFRERSRLPESSKTENEIVAEGKLLDELLDVVEQRNNLVAMLEEDRVREQKEDRDLKDMMSQKGLTLSPLSFDTRRERQRIEAPLASMVL</sequence>
<dbReference type="Pfam" id="PF00307">
    <property type="entry name" value="CH"/>
    <property type="match status" value="1"/>
</dbReference>
<feature type="coiled-coil region" evidence="17">
    <location>
        <begin position="2525"/>
        <end position="2556"/>
    </location>
</feature>
<feature type="domain" description="Calponin-homology (CH)" evidence="19">
    <location>
        <begin position="564"/>
        <end position="672"/>
    </location>
</feature>
<feature type="compositionally biased region" description="Basic and acidic residues" evidence="18">
    <location>
        <begin position="1222"/>
        <end position="1251"/>
    </location>
</feature>
<evidence type="ECO:0000256" key="13">
    <source>
        <dbReference type="ARBA" id="ARBA00023038"/>
    </source>
</evidence>
<evidence type="ECO:0000256" key="8">
    <source>
        <dbReference type="ARBA" id="ARBA00022827"/>
    </source>
</evidence>
<evidence type="ECO:0000256" key="9">
    <source>
        <dbReference type="ARBA" id="ARBA00022833"/>
    </source>
</evidence>
<dbReference type="InterPro" id="IPR057494">
    <property type="entry name" value="Rossman_Mical"/>
</dbReference>
<dbReference type="InterPro" id="IPR001781">
    <property type="entry name" value="Znf_LIM"/>
</dbReference>
<dbReference type="OrthoDB" id="20799at2759"/>
<feature type="compositionally biased region" description="Low complexity" evidence="18">
    <location>
        <begin position="1553"/>
        <end position="1564"/>
    </location>
</feature>
<feature type="compositionally biased region" description="Low complexity" evidence="18">
    <location>
        <begin position="1928"/>
        <end position="1949"/>
    </location>
</feature>
<feature type="region of interest" description="Disordered" evidence="18">
    <location>
        <begin position="1055"/>
        <end position="1182"/>
    </location>
</feature>
<keyword evidence="8" id="KW-0274">FAD</keyword>
<dbReference type="PROSITE" id="PS50023">
    <property type="entry name" value="LIM_DOMAIN_2"/>
    <property type="match status" value="1"/>
</dbReference>
<feature type="compositionally biased region" description="Polar residues" evidence="18">
    <location>
        <begin position="1534"/>
        <end position="1552"/>
    </location>
</feature>
<dbReference type="FunFam" id="3.50.50.60:FF:000004">
    <property type="entry name" value="protein-methionine sulfoxide oxidase MICAL2 isoform X1"/>
    <property type="match status" value="1"/>
</dbReference>
<evidence type="ECO:0000259" key="20">
    <source>
        <dbReference type="PROSITE" id="PS50023"/>
    </source>
</evidence>
<feature type="compositionally biased region" description="Basic and acidic residues" evidence="18">
    <location>
        <begin position="2331"/>
        <end position="2340"/>
    </location>
</feature>
<feature type="domain" description="LIM zinc-binding" evidence="20">
    <location>
        <begin position="832"/>
        <end position="896"/>
    </location>
</feature>
<evidence type="ECO:0000256" key="7">
    <source>
        <dbReference type="ARBA" id="ARBA00022723"/>
    </source>
</evidence>
<keyword evidence="7 16" id="KW-0479">Metal-binding</keyword>
<dbReference type="PANTHER" id="PTHR23167">
    <property type="entry name" value="CALPONIN HOMOLOGY DOMAIN-CONTAINING PROTEIN DDB_G0272472-RELATED"/>
    <property type="match status" value="1"/>
</dbReference>
<feature type="compositionally biased region" description="Acidic residues" evidence="18">
    <location>
        <begin position="1431"/>
        <end position="1458"/>
    </location>
</feature>
<dbReference type="Gene3D" id="1.10.418.10">
    <property type="entry name" value="Calponin-like domain"/>
    <property type="match status" value="1"/>
</dbReference>
<feature type="region of interest" description="Disordered" evidence="18">
    <location>
        <begin position="542"/>
        <end position="561"/>
    </location>
</feature>
<feature type="region of interest" description="Disordered" evidence="18">
    <location>
        <begin position="1194"/>
        <end position="1319"/>
    </location>
</feature>
<feature type="compositionally biased region" description="Basic and acidic residues" evidence="18">
    <location>
        <begin position="1588"/>
        <end position="1619"/>
    </location>
</feature>
<keyword evidence="11" id="KW-0560">Oxidoreductase</keyword>
<dbReference type="InterPro" id="IPR036872">
    <property type="entry name" value="CH_dom_sf"/>
</dbReference>
<gene>
    <name evidence="22" type="ORF">EGW08_005524</name>
</gene>
<feature type="domain" description="BMERB" evidence="21">
    <location>
        <begin position="2526"/>
        <end position="2675"/>
    </location>
</feature>
<feature type="compositionally biased region" description="Polar residues" evidence="18">
    <location>
        <begin position="1883"/>
        <end position="1894"/>
    </location>
</feature>
<dbReference type="Gene3D" id="3.50.50.60">
    <property type="entry name" value="FAD/NAD(P)-binding domain"/>
    <property type="match status" value="1"/>
</dbReference>
<evidence type="ECO:0000256" key="16">
    <source>
        <dbReference type="PROSITE-ProRule" id="PRU00125"/>
    </source>
</evidence>
<keyword evidence="6" id="KW-0285">Flavoprotein</keyword>
<dbReference type="InterPro" id="IPR002938">
    <property type="entry name" value="FAD-bd"/>
</dbReference>
<evidence type="ECO:0000256" key="15">
    <source>
        <dbReference type="ARBA" id="ARBA00049522"/>
    </source>
</evidence>
<feature type="compositionally biased region" description="Polar residues" evidence="18">
    <location>
        <begin position="2264"/>
        <end position="2306"/>
    </location>
</feature>
<keyword evidence="12" id="KW-0503">Monooxygenase</keyword>
<dbReference type="SUPFAM" id="SSF57716">
    <property type="entry name" value="Glucocorticoid receptor-like (DNA-binding domain)"/>
    <property type="match status" value="1"/>
</dbReference>
<feature type="region of interest" description="Disordered" evidence="18">
    <location>
        <begin position="1344"/>
        <end position="1374"/>
    </location>
</feature>
<dbReference type="GO" id="GO:0003779">
    <property type="term" value="F:actin binding"/>
    <property type="evidence" value="ECO:0007669"/>
    <property type="project" value="UniProtKB-KW"/>
</dbReference>
<feature type="compositionally biased region" description="Basic residues" evidence="18">
    <location>
        <begin position="1512"/>
        <end position="1524"/>
    </location>
</feature>
<feature type="compositionally biased region" description="Basic and acidic residues" evidence="18">
    <location>
        <begin position="2228"/>
        <end position="2255"/>
    </location>
</feature>
<evidence type="ECO:0000256" key="1">
    <source>
        <dbReference type="ARBA" id="ARBA00001974"/>
    </source>
</evidence>
<keyword evidence="5" id="KW-0963">Cytoplasm</keyword>
<evidence type="ECO:0000256" key="18">
    <source>
        <dbReference type="SAM" id="MobiDB-lite"/>
    </source>
</evidence>
<dbReference type="EMBL" id="RQTK01000130">
    <property type="protein sequence ID" value="RUS86734.1"/>
    <property type="molecule type" value="Genomic_DNA"/>
</dbReference>
<feature type="region of interest" description="Disordered" evidence="18">
    <location>
        <begin position="993"/>
        <end position="1039"/>
    </location>
</feature>
<comment type="cofactor">
    <cofactor evidence="1">
        <name>FAD</name>
        <dbReference type="ChEBI" id="CHEBI:57692"/>
    </cofactor>
</comment>
<feature type="region of interest" description="Disordered" evidence="18">
    <location>
        <begin position="1825"/>
        <end position="2147"/>
    </location>
</feature>
<dbReference type="Proteomes" id="UP000271974">
    <property type="component" value="Unassembled WGS sequence"/>
</dbReference>
<feature type="compositionally biased region" description="Low complexity" evidence="18">
    <location>
        <begin position="1387"/>
        <end position="1396"/>
    </location>
</feature>
<protein>
    <recommendedName>
        <fullName evidence="4">F-actin monooxygenase</fullName>
        <ecNumber evidence="4">1.14.13.225</ecNumber>
    </recommendedName>
</protein>
<dbReference type="PROSITE" id="PS51848">
    <property type="entry name" value="BMERB"/>
    <property type="match status" value="1"/>
</dbReference>
<dbReference type="SMART" id="SM00132">
    <property type="entry name" value="LIM"/>
    <property type="match status" value="1"/>
</dbReference>
<dbReference type="Pfam" id="PF01494">
    <property type="entry name" value="FAD_binding_3"/>
    <property type="match status" value="1"/>
</dbReference>
<keyword evidence="23" id="KW-1185">Reference proteome</keyword>
<feature type="region of interest" description="Disordered" evidence="18">
    <location>
        <begin position="919"/>
        <end position="938"/>
    </location>
</feature>
<evidence type="ECO:0000313" key="22">
    <source>
        <dbReference type="EMBL" id="RUS86734.1"/>
    </source>
</evidence>
<evidence type="ECO:0000259" key="19">
    <source>
        <dbReference type="PROSITE" id="PS50021"/>
    </source>
</evidence>
<keyword evidence="9 16" id="KW-0862">Zinc</keyword>
<feature type="compositionally biased region" description="Polar residues" evidence="18">
    <location>
        <begin position="2037"/>
        <end position="2048"/>
    </location>
</feature>
<comment type="catalytic activity">
    <reaction evidence="15">
        <text>L-methionyl-[F-actin] + NADPH + O2 + H(+) = L-methionyl-(R)-S-oxide-[F-actin] + NADP(+) + H2O</text>
        <dbReference type="Rhea" id="RHEA:51308"/>
        <dbReference type="Rhea" id="RHEA-COMP:12953"/>
        <dbReference type="Rhea" id="RHEA-COMP:12956"/>
        <dbReference type="ChEBI" id="CHEBI:15377"/>
        <dbReference type="ChEBI" id="CHEBI:15378"/>
        <dbReference type="ChEBI" id="CHEBI:15379"/>
        <dbReference type="ChEBI" id="CHEBI:16044"/>
        <dbReference type="ChEBI" id="CHEBI:45764"/>
        <dbReference type="ChEBI" id="CHEBI:57783"/>
        <dbReference type="ChEBI" id="CHEBI:58349"/>
        <dbReference type="EC" id="1.14.13.225"/>
    </reaction>
</comment>
<dbReference type="SUPFAM" id="SSF47576">
    <property type="entry name" value="Calponin-homology domain, CH-domain"/>
    <property type="match status" value="1"/>
</dbReference>
<accession>A0A433TYS3</accession>
<dbReference type="PROSITE" id="PS50021">
    <property type="entry name" value="CH"/>
    <property type="match status" value="1"/>
</dbReference>
<organism evidence="22 23">
    <name type="scientific">Elysia chlorotica</name>
    <name type="common">Eastern emerald elysia</name>
    <name type="synonym">Sea slug</name>
    <dbReference type="NCBI Taxonomy" id="188477"/>
    <lineage>
        <taxon>Eukaryota</taxon>
        <taxon>Metazoa</taxon>
        <taxon>Spiralia</taxon>
        <taxon>Lophotrochozoa</taxon>
        <taxon>Mollusca</taxon>
        <taxon>Gastropoda</taxon>
        <taxon>Heterobranchia</taxon>
        <taxon>Euthyneura</taxon>
        <taxon>Panpulmonata</taxon>
        <taxon>Sacoglossa</taxon>
        <taxon>Placobranchoidea</taxon>
        <taxon>Plakobranchidae</taxon>
        <taxon>Elysia</taxon>
    </lineage>
</organism>
<evidence type="ECO:0000256" key="3">
    <source>
        <dbReference type="ARBA" id="ARBA00008223"/>
    </source>
</evidence>
<dbReference type="STRING" id="188477.A0A433TYS3"/>
<dbReference type="InterPro" id="IPR050540">
    <property type="entry name" value="F-actin_Monoox_Mical"/>
</dbReference>
<keyword evidence="14" id="KW-0009">Actin-binding</keyword>
<dbReference type="GO" id="GO:0046872">
    <property type="term" value="F:metal ion binding"/>
    <property type="evidence" value="ECO:0007669"/>
    <property type="project" value="UniProtKB-KW"/>
</dbReference>
<feature type="compositionally biased region" description="Polar residues" evidence="18">
    <location>
        <begin position="2075"/>
        <end position="2095"/>
    </location>
</feature>
<dbReference type="Pfam" id="PF25413">
    <property type="entry name" value="Rossman_Mical"/>
    <property type="match status" value="1"/>
</dbReference>
<evidence type="ECO:0000256" key="12">
    <source>
        <dbReference type="ARBA" id="ARBA00023033"/>
    </source>
</evidence>
<dbReference type="InterPro" id="IPR036188">
    <property type="entry name" value="FAD/NAD-bd_sf"/>
</dbReference>
<evidence type="ECO:0000313" key="23">
    <source>
        <dbReference type="Proteomes" id="UP000271974"/>
    </source>
</evidence>
<dbReference type="SUPFAM" id="SSF51905">
    <property type="entry name" value="FAD/NAD(P)-binding domain"/>
    <property type="match status" value="1"/>
</dbReference>
<keyword evidence="17" id="KW-0175">Coiled coil</keyword>
<comment type="similarity">
    <text evidence="3">Belongs to the Mical family.</text>
</comment>
<dbReference type="SMART" id="SM01203">
    <property type="entry name" value="DUF3585"/>
    <property type="match status" value="1"/>
</dbReference>
<dbReference type="PROSITE" id="PS00478">
    <property type="entry name" value="LIM_DOMAIN_1"/>
    <property type="match status" value="1"/>
</dbReference>
<keyword evidence="10" id="KW-0521">NADP</keyword>
<evidence type="ECO:0000259" key="21">
    <source>
        <dbReference type="PROSITE" id="PS51848"/>
    </source>
</evidence>
<evidence type="ECO:0000256" key="17">
    <source>
        <dbReference type="SAM" id="Coils"/>
    </source>
</evidence>
<comment type="caution">
    <text evidence="22">The sequence shown here is derived from an EMBL/GenBank/DDBJ whole genome shotgun (WGS) entry which is preliminary data.</text>
</comment>
<dbReference type="SMART" id="SM00033">
    <property type="entry name" value="CH"/>
    <property type="match status" value="1"/>
</dbReference>
<feature type="compositionally biased region" description="Low complexity" evidence="18">
    <location>
        <begin position="1972"/>
        <end position="1984"/>
    </location>
</feature>
<evidence type="ECO:0000256" key="10">
    <source>
        <dbReference type="ARBA" id="ARBA00022857"/>
    </source>
</evidence>
<evidence type="ECO:0000256" key="11">
    <source>
        <dbReference type="ARBA" id="ARBA00023002"/>
    </source>
</evidence>
<dbReference type="InterPro" id="IPR001715">
    <property type="entry name" value="CH_dom"/>
</dbReference>
<dbReference type="Pfam" id="PF12130">
    <property type="entry name" value="bMERB_dom"/>
    <property type="match status" value="1"/>
</dbReference>